<accession>C4GDM7</accession>
<dbReference type="Proteomes" id="UP000003494">
    <property type="component" value="Unassembled WGS sequence"/>
</dbReference>
<evidence type="ECO:0000313" key="3">
    <source>
        <dbReference type="Proteomes" id="UP000003494"/>
    </source>
</evidence>
<dbReference type="EMBL" id="ACIP02000007">
    <property type="protein sequence ID" value="EEP27506.1"/>
    <property type="molecule type" value="Genomic_DNA"/>
</dbReference>
<keyword evidence="3" id="KW-1185">Reference proteome</keyword>
<name>C4GDM7_9FIRM</name>
<feature type="region of interest" description="Disordered" evidence="1">
    <location>
        <begin position="25"/>
        <end position="44"/>
    </location>
</feature>
<dbReference type="STRING" id="626523.GCWU000342_02201"/>
<dbReference type="AlphaFoldDB" id="C4GDM7"/>
<evidence type="ECO:0000256" key="1">
    <source>
        <dbReference type="SAM" id="MobiDB-lite"/>
    </source>
</evidence>
<sequence length="44" mass="5164">MTGAEAGTTPHSRYQLILHRVCEEDQEVRTRDKPQEEMRRCAYA</sequence>
<protein>
    <submittedName>
        <fullName evidence="2">Uncharacterized protein</fullName>
    </submittedName>
</protein>
<organism evidence="2 3">
    <name type="scientific">Shuttleworthella satelles DSM 14600</name>
    <dbReference type="NCBI Taxonomy" id="626523"/>
    <lineage>
        <taxon>Bacteria</taxon>
        <taxon>Bacillati</taxon>
        <taxon>Bacillota</taxon>
        <taxon>Clostridia</taxon>
        <taxon>Lachnospirales</taxon>
        <taxon>Lachnospiraceae</taxon>
        <taxon>Shuttleworthella</taxon>
    </lineage>
</organism>
<dbReference type="HOGENOM" id="CLU_3222047_0_0_9"/>
<evidence type="ECO:0000313" key="2">
    <source>
        <dbReference type="EMBL" id="EEP27506.1"/>
    </source>
</evidence>
<gene>
    <name evidence="2" type="ORF">GCWU000342_02201</name>
</gene>
<reference evidence="2" key="1">
    <citation type="submission" date="2009-04" db="EMBL/GenBank/DDBJ databases">
        <authorList>
            <person name="Weinstock G."/>
            <person name="Sodergren E."/>
            <person name="Clifton S."/>
            <person name="Fulton L."/>
            <person name="Fulton B."/>
            <person name="Courtney L."/>
            <person name="Fronick C."/>
            <person name="Harrison M."/>
            <person name="Strong C."/>
            <person name="Farmer C."/>
            <person name="Delahaunty K."/>
            <person name="Markovic C."/>
            <person name="Hall O."/>
            <person name="Minx P."/>
            <person name="Tomlinson C."/>
            <person name="Mitreva M."/>
            <person name="Nelson J."/>
            <person name="Hou S."/>
            <person name="Wollam A."/>
            <person name="Pepin K.H."/>
            <person name="Johnson M."/>
            <person name="Bhonagiri V."/>
            <person name="Nash W.E."/>
            <person name="Warren W."/>
            <person name="Chinwalla A."/>
            <person name="Mardis E.R."/>
            <person name="Wilson R.K."/>
        </authorList>
    </citation>
    <scope>NUCLEOTIDE SEQUENCE [LARGE SCALE GENOMIC DNA]</scope>
    <source>
        <strain evidence="2">DSM 14600</strain>
    </source>
</reference>
<comment type="caution">
    <text evidence="2">The sequence shown here is derived from an EMBL/GenBank/DDBJ whole genome shotgun (WGS) entry which is preliminary data.</text>
</comment>
<proteinExistence type="predicted"/>